<protein>
    <submittedName>
        <fullName evidence="1 4">Uncharacterized protein</fullName>
    </submittedName>
</protein>
<name>A0A0N4UJ75_DRAME</name>
<dbReference type="Pfam" id="PF14750">
    <property type="entry name" value="INTS2"/>
    <property type="match status" value="1"/>
</dbReference>
<dbReference type="OrthoDB" id="70899at2759"/>
<gene>
    <name evidence="1" type="ORF">DME_LOCUS10127</name>
</gene>
<proteinExistence type="predicted"/>
<dbReference type="EMBL" id="UYYG01001203">
    <property type="protein sequence ID" value="VDN60154.1"/>
    <property type="molecule type" value="Genomic_DNA"/>
</dbReference>
<sequence length="95" mass="10488">MGVTQSLNEAHQGFLPANCITQLLTTRAFAKHSVPIQDWISAQIMECSTPLHPVIPELITAYAASCFQTSECQSSTLPLSEKFFIVGGFLLIKYR</sequence>
<dbReference type="GO" id="GO:0032039">
    <property type="term" value="C:integrator complex"/>
    <property type="evidence" value="ECO:0007669"/>
    <property type="project" value="InterPro"/>
</dbReference>
<dbReference type="GO" id="GO:0034472">
    <property type="term" value="P:snRNA 3'-end processing"/>
    <property type="evidence" value="ECO:0007669"/>
    <property type="project" value="TreeGrafter"/>
</dbReference>
<evidence type="ECO:0000313" key="2">
    <source>
        <dbReference type="Proteomes" id="UP000038040"/>
    </source>
</evidence>
<dbReference type="Proteomes" id="UP000274756">
    <property type="component" value="Unassembled WGS sequence"/>
</dbReference>
<reference evidence="4" key="1">
    <citation type="submission" date="2017-02" db="UniProtKB">
        <authorList>
            <consortium name="WormBaseParasite"/>
        </authorList>
    </citation>
    <scope>IDENTIFICATION</scope>
</reference>
<reference evidence="1 3" key="2">
    <citation type="submission" date="2018-11" db="EMBL/GenBank/DDBJ databases">
        <authorList>
            <consortium name="Pathogen Informatics"/>
        </authorList>
    </citation>
    <scope>NUCLEOTIDE SEQUENCE [LARGE SCALE GENOMIC DNA]</scope>
</reference>
<accession>A0A0N4UJ75</accession>
<keyword evidence="3" id="KW-1185">Reference proteome</keyword>
<organism evidence="2 4">
    <name type="scientific">Dracunculus medinensis</name>
    <name type="common">Guinea worm</name>
    <dbReference type="NCBI Taxonomy" id="318479"/>
    <lineage>
        <taxon>Eukaryota</taxon>
        <taxon>Metazoa</taxon>
        <taxon>Ecdysozoa</taxon>
        <taxon>Nematoda</taxon>
        <taxon>Chromadorea</taxon>
        <taxon>Rhabditida</taxon>
        <taxon>Spirurina</taxon>
        <taxon>Dracunculoidea</taxon>
        <taxon>Dracunculidae</taxon>
        <taxon>Dracunculus</taxon>
    </lineage>
</organism>
<evidence type="ECO:0000313" key="1">
    <source>
        <dbReference type="EMBL" id="VDN60154.1"/>
    </source>
</evidence>
<evidence type="ECO:0000313" key="3">
    <source>
        <dbReference type="Proteomes" id="UP000274756"/>
    </source>
</evidence>
<dbReference type="PANTHER" id="PTHR28608:SF1">
    <property type="entry name" value="INTEGRATOR COMPLEX SUBUNIT 2"/>
    <property type="match status" value="1"/>
</dbReference>
<dbReference type="PANTHER" id="PTHR28608">
    <property type="entry name" value="INTEGRATOR COMPLEX SUBUNIT 2"/>
    <property type="match status" value="1"/>
</dbReference>
<dbReference type="STRING" id="318479.A0A0N4UJ75"/>
<dbReference type="InterPro" id="IPR029321">
    <property type="entry name" value="INTS2"/>
</dbReference>
<dbReference type="WBParaSite" id="DME_0000769301-mRNA-1">
    <property type="protein sequence ID" value="DME_0000769301-mRNA-1"/>
    <property type="gene ID" value="DME_0000769301"/>
</dbReference>
<dbReference type="Proteomes" id="UP000038040">
    <property type="component" value="Unplaced"/>
</dbReference>
<evidence type="ECO:0000313" key="4">
    <source>
        <dbReference type="WBParaSite" id="DME_0000769301-mRNA-1"/>
    </source>
</evidence>
<dbReference type="AlphaFoldDB" id="A0A0N4UJ75"/>